<evidence type="ECO:0000313" key="3">
    <source>
        <dbReference type="Proteomes" id="UP001489004"/>
    </source>
</evidence>
<evidence type="ECO:0000313" key="2">
    <source>
        <dbReference type="EMBL" id="KAK9811805.1"/>
    </source>
</evidence>
<organism evidence="2 3">
    <name type="scientific">[Myrmecia] bisecta</name>
    <dbReference type="NCBI Taxonomy" id="41462"/>
    <lineage>
        <taxon>Eukaryota</taxon>
        <taxon>Viridiplantae</taxon>
        <taxon>Chlorophyta</taxon>
        <taxon>core chlorophytes</taxon>
        <taxon>Trebouxiophyceae</taxon>
        <taxon>Trebouxiales</taxon>
        <taxon>Trebouxiaceae</taxon>
        <taxon>Myrmecia</taxon>
    </lineage>
</organism>
<accession>A0AAW1PTV7</accession>
<feature type="signal peptide" evidence="1">
    <location>
        <begin position="1"/>
        <end position="27"/>
    </location>
</feature>
<keyword evidence="3" id="KW-1185">Reference proteome</keyword>
<dbReference type="PROSITE" id="PS51257">
    <property type="entry name" value="PROKAR_LIPOPROTEIN"/>
    <property type="match status" value="1"/>
</dbReference>
<keyword evidence="1" id="KW-0732">Signal</keyword>
<protein>
    <submittedName>
        <fullName evidence="2">Uncharacterized protein</fullName>
    </submittedName>
</protein>
<dbReference type="EMBL" id="JALJOR010000009">
    <property type="protein sequence ID" value="KAK9811805.1"/>
    <property type="molecule type" value="Genomic_DNA"/>
</dbReference>
<dbReference type="Proteomes" id="UP001489004">
    <property type="component" value="Unassembled WGS sequence"/>
</dbReference>
<sequence length="179" mass="19757">MLLRSLAFSASAGLSLGLACSVPLAHAEPGKTVKVGEFSSGGLVFKDTVEVQAFQDPKVQGITVYVSNVKRPLVDRLKKDLFTDPSQSSVSCVQTGLLRVLEPVDRSSEGEEVFSTRRNLFFKYMHVRRIYDQSNQALVYIAYSSRLTQDMSEQNSRYRTSISAVSLLGQKVSGLNVQE</sequence>
<dbReference type="PANTHER" id="PTHR37952">
    <property type="match status" value="1"/>
</dbReference>
<evidence type="ECO:0000256" key="1">
    <source>
        <dbReference type="SAM" id="SignalP"/>
    </source>
</evidence>
<gene>
    <name evidence="2" type="ORF">WJX72_010428</name>
</gene>
<dbReference type="InterPro" id="IPR010292">
    <property type="entry name" value="Uncharacterised_CreA"/>
</dbReference>
<dbReference type="Pfam" id="PF05981">
    <property type="entry name" value="CreA"/>
    <property type="match status" value="1"/>
</dbReference>
<comment type="caution">
    <text evidence="2">The sequence shown here is derived from an EMBL/GenBank/DDBJ whole genome shotgun (WGS) entry which is preliminary data.</text>
</comment>
<dbReference type="PANTHER" id="PTHR37952:SF2">
    <property type="entry name" value="PROTEIN CREA"/>
    <property type="match status" value="1"/>
</dbReference>
<feature type="chain" id="PRO_5043889680" evidence="1">
    <location>
        <begin position="28"/>
        <end position="179"/>
    </location>
</feature>
<name>A0AAW1PTV7_9CHLO</name>
<dbReference type="AlphaFoldDB" id="A0AAW1PTV7"/>
<proteinExistence type="predicted"/>
<reference evidence="2 3" key="1">
    <citation type="journal article" date="2024" name="Nat. Commun.">
        <title>Phylogenomics reveals the evolutionary origins of lichenization in chlorophyte algae.</title>
        <authorList>
            <person name="Puginier C."/>
            <person name="Libourel C."/>
            <person name="Otte J."/>
            <person name="Skaloud P."/>
            <person name="Haon M."/>
            <person name="Grisel S."/>
            <person name="Petersen M."/>
            <person name="Berrin J.G."/>
            <person name="Delaux P.M."/>
            <person name="Dal Grande F."/>
            <person name="Keller J."/>
        </authorList>
    </citation>
    <scope>NUCLEOTIDE SEQUENCE [LARGE SCALE GENOMIC DNA]</scope>
    <source>
        <strain evidence="2 3">SAG 2043</strain>
    </source>
</reference>